<comment type="caution">
    <text evidence="1">The sequence shown here is derived from an EMBL/GenBank/DDBJ whole genome shotgun (WGS) entry which is preliminary data.</text>
</comment>
<dbReference type="AlphaFoldDB" id="A0AAE0DVS6"/>
<sequence>MFSRSGNLRFSDSRTEVGGGKRKVELVSKDTTVYGHKKARTSGDHINSVGEHGGEAMFSDQVLSGCVSSVGVTSDLGLPTGGELVKQSYRPVVFLLPAALNDYYVLECSGAWELSSVQHPAFPKAGDQSRCVVPDGNKSGSSSDGSFYGNPDANQRFHSWNILRRLVGMSDLPWVCVGDFNEVLDCSEKLEGVPKNWKLLAGFREALDDCGLEDLGYVGPPFTWCNKHEGDALIQERHDRCIGSLDWKLSFPDFKVSHLDYWRSDHRPILLEFSDSPGDPTEQWRRKLNENIKGLKLELRNAYDNITTGSWKTIQLIESRLDIELETEESYWKQRSRIEWLKYGDRNTRFFHMTATVRKARNKIIGLRGDDGLWYESTADMKRIIFSYFGDLFQSCNPSHSDLSSVLVGVRQKLSSSMSCFLDSVFTGEEIKKAVFQLGATKAPGRDGLPALFYQCDSDLFGVFK</sequence>
<name>A0AAE0DVS6_9ROSI</name>
<dbReference type="PANTHER" id="PTHR33710:SF71">
    <property type="entry name" value="ENDONUCLEASE_EXONUCLEASE_PHOSPHATASE DOMAIN-CONTAINING PROTEIN"/>
    <property type="match status" value="1"/>
</dbReference>
<dbReference type="EMBL" id="JANJYJ010000009">
    <property type="protein sequence ID" value="KAK3189117.1"/>
    <property type="molecule type" value="Genomic_DNA"/>
</dbReference>
<protein>
    <recommendedName>
        <fullName evidence="3">Endonuclease/exonuclease/phosphatase domain-containing protein</fullName>
    </recommendedName>
</protein>
<reference evidence="1" key="1">
    <citation type="journal article" date="2023" name="Plant J.">
        <title>Genome sequences and population genomics provide insights into the demographic history, inbreeding, and mutation load of two 'living fossil' tree species of Dipteronia.</title>
        <authorList>
            <person name="Feng Y."/>
            <person name="Comes H.P."/>
            <person name="Chen J."/>
            <person name="Zhu S."/>
            <person name="Lu R."/>
            <person name="Zhang X."/>
            <person name="Li P."/>
            <person name="Qiu J."/>
            <person name="Olsen K.M."/>
            <person name="Qiu Y."/>
        </authorList>
    </citation>
    <scope>NUCLEOTIDE SEQUENCE</scope>
    <source>
        <strain evidence="1">NBL</strain>
    </source>
</reference>
<accession>A0AAE0DVS6</accession>
<organism evidence="1 2">
    <name type="scientific">Dipteronia sinensis</name>
    <dbReference type="NCBI Taxonomy" id="43782"/>
    <lineage>
        <taxon>Eukaryota</taxon>
        <taxon>Viridiplantae</taxon>
        <taxon>Streptophyta</taxon>
        <taxon>Embryophyta</taxon>
        <taxon>Tracheophyta</taxon>
        <taxon>Spermatophyta</taxon>
        <taxon>Magnoliopsida</taxon>
        <taxon>eudicotyledons</taxon>
        <taxon>Gunneridae</taxon>
        <taxon>Pentapetalae</taxon>
        <taxon>rosids</taxon>
        <taxon>malvids</taxon>
        <taxon>Sapindales</taxon>
        <taxon>Sapindaceae</taxon>
        <taxon>Hippocastanoideae</taxon>
        <taxon>Acereae</taxon>
        <taxon>Dipteronia</taxon>
    </lineage>
</organism>
<dbReference type="Gene3D" id="3.60.10.10">
    <property type="entry name" value="Endonuclease/exonuclease/phosphatase"/>
    <property type="match status" value="1"/>
</dbReference>
<proteinExistence type="predicted"/>
<dbReference type="InterPro" id="IPR036691">
    <property type="entry name" value="Endo/exonu/phosph_ase_sf"/>
</dbReference>
<gene>
    <name evidence="1" type="ORF">Dsin_028678</name>
</gene>
<evidence type="ECO:0008006" key="3">
    <source>
        <dbReference type="Google" id="ProtNLM"/>
    </source>
</evidence>
<evidence type="ECO:0000313" key="1">
    <source>
        <dbReference type="EMBL" id="KAK3189117.1"/>
    </source>
</evidence>
<dbReference type="Proteomes" id="UP001281410">
    <property type="component" value="Unassembled WGS sequence"/>
</dbReference>
<dbReference type="PANTHER" id="PTHR33710">
    <property type="entry name" value="BNAC02G09200D PROTEIN"/>
    <property type="match status" value="1"/>
</dbReference>
<evidence type="ECO:0000313" key="2">
    <source>
        <dbReference type="Proteomes" id="UP001281410"/>
    </source>
</evidence>
<keyword evidence="2" id="KW-1185">Reference proteome</keyword>
<dbReference type="SUPFAM" id="SSF56219">
    <property type="entry name" value="DNase I-like"/>
    <property type="match status" value="1"/>
</dbReference>